<accession>A0ACB8UST8</accession>
<dbReference type="EMBL" id="JALBCA010000082">
    <property type="protein sequence ID" value="KAI2383879.1"/>
    <property type="molecule type" value="Genomic_DNA"/>
</dbReference>
<evidence type="ECO:0000313" key="1">
    <source>
        <dbReference type="EMBL" id="KAI2383879.1"/>
    </source>
</evidence>
<comment type="caution">
    <text evidence="1">The sequence shown here is derived from an EMBL/GenBank/DDBJ whole genome shotgun (WGS) entry which is preliminary data.</text>
</comment>
<reference evidence="1" key="1">
    <citation type="journal article" date="2022" name="bioRxiv">
        <title>Population genetic analysis of Ophidiomyces ophidiicola, the causative agent of snake fungal disease, indicates recent introductions to the USA.</title>
        <authorList>
            <person name="Ladner J.T."/>
            <person name="Palmer J.M."/>
            <person name="Ettinger C.L."/>
            <person name="Stajich J.E."/>
            <person name="Farrell T.M."/>
            <person name="Glorioso B.M."/>
            <person name="Lawson B."/>
            <person name="Price S.J."/>
            <person name="Stengle A.G."/>
            <person name="Grear D.A."/>
            <person name="Lorch J.M."/>
        </authorList>
    </citation>
    <scope>NUCLEOTIDE SEQUENCE</scope>
    <source>
        <strain evidence="1">NWHC 24266-5</strain>
    </source>
</reference>
<name>A0ACB8UST8_9EURO</name>
<gene>
    <name evidence="1" type="ORF">LOY88_004969</name>
</gene>
<protein>
    <submittedName>
        <fullName evidence="1">Uncharacterized protein</fullName>
    </submittedName>
</protein>
<sequence>MPLFRYLEGQPGQATSTTYSHAVRSIYWPEGHIQTPSSRPPGLPSRRPKTRIFSFADVFINSLVIAGYCKKHSPCPRESFLSSRKHYSTAAATQTFTSMKSSRRLSNTGFQESRPVLFRQAQLFKDEKRIFLSLRSSLPACVPLNASAYLAARRNPNPNYRALFSYFYNTLGYEEGTRSLMVALSNPNLDMRVSRPEMQDGAEQGDYESAQTQHLVSLLQDRSSSNEVIFNAYTSLPAPRITYLSPRYRTTLLYRFAKPRQRDPVAALRFLGMIDDMCNASLDMSPSLWASAISLAGKKLDKVSKISFQAALDVWRRMEFEGKVDSNCVVFNILFDLAIKAGQFKVADKIILEMQNRRIDFSRFGKVTQIFYLGMQGDAEGVRKAYHDFVKSGELVDTTVLNCVMTSLARTGHMELAEQMYRRMQAVHKTVFGENKGFKYGSYSLPSKDYASYREASKYIGRILGVATFLHDKLPENHRKLQASLPLTPDAKTFHIFLSYHAYISGDLQRFLGYVGDMEDTLEFPPKDMVYVLLLEGFAKHGGAKNSPWNYKRLSRTWESFLSDLQKGKQAQRNRILPHLDRNTLEHKCSDTFISLLNNVKDREPSVLDDNVPLTAGYTTDISHLHSNTRESGEDLDQLYNSTGDESNEPIERKGLYLGQRIIIACLKAHFLHGGPNAVFRVWHQIAPLWQMESRRLKEIYAVNDVLSDLLRNRRV</sequence>
<proteinExistence type="predicted"/>
<organism evidence="1">
    <name type="scientific">Ophidiomyces ophidiicola</name>
    <dbReference type="NCBI Taxonomy" id="1387563"/>
    <lineage>
        <taxon>Eukaryota</taxon>
        <taxon>Fungi</taxon>
        <taxon>Dikarya</taxon>
        <taxon>Ascomycota</taxon>
        <taxon>Pezizomycotina</taxon>
        <taxon>Eurotiomycetes</taxon>
        <taxon>Eurotiomycetidae</taxon>
        <taxon>Onygenales</taxon>
        <taxon>Onygenaceae</taxon>
        <taxon>Ophidiomyces</taxon>
    </lineage>
</organism>